<proteinExistence type="predicted"/>
<dbReference type="GO" id="GO:0000155">
    <property type="term" value="F:phosphorelay sensor kinase activity"/>
    <property type="evidence" value="ECO:0007669"/>
    <property type="project" value="TreeGrafter"/>
</dbReference>
<dbReference type="PROSITE" id="PS50005">
    <property type="entry name" value="TPR"/>
    <property type="match status" value="1"/>
</dbReference>
<evidence type="ECO:0000256" key="2">
    <source>
        <dbReference type="SAM" id="Phobius"/>
    </source>
</evidence>
<dbReference type="InterPro" id="IPR011990">
    <property type="entry name" value="TPR-like_helical_dom_sf"/>
</dbReference>
<dbReference type="Proteomes" id="UP000831290">
    <property type="component" value="Chromosome"/>
</dbReference>
<feature type="repeat" description="TPR" evidence="1">
    <location>
        <begin position="156"/>
        <end position="189"/>
    </location>
</feature>
<dbReference type="Pfam" id="PF13424">
    <property type="entry name" value="TPR_12"/>
    <property type="match status" value="1"/>
</dbReference>
<keyword evidence="2" id="KW-0812">Transmembrane</keyword>
<keyword evidence="2" id="KW-0472">Membrane</keyword>
<dbReference type="GO" id="GO:0005886">
    <property type="term" value="C:plasma membrane"/>
    <property type="evidence" value="ECO:0007669"/>
    <property type="project" value="TreeGrafter"/>
</dbReference>
<dbReference type="Pfam" id="PF13181">
    <property type="entry name" value="TPR_8"/>
    <property type="match status" value="1"/>
</dbReference>
<organism evidence="4 5">
    <name type="scientific">Abyssalbus ytuae</name>
    <dbReference type="NCBI Taxonomy" id="2926907"/>
    <lineage>
        <taxon>Bacteria</taxon>
        <taxon>Pseudomonadati</taxon>
        <taxon>Bacteroidota</taxon>
        <taxon>Flavobacteriia</taxon>
        <taxon>Flavobacteriales</taxon>
        <taxon>Flavobacteriaceae</taxon>
        <taxon>Abyssalbus</taxon>
    </lineage>
</organism>
<evidence type="ECO:0000259" key="3">
    <source>
        <dbReference type="PROSITE" id="PS50109"/>
    </source>
</evidence>
<dbReference type="RefSeq" id="WP_255844465.1">
    <property type="nucleotide sequence ID" value="NZ_CP094358.1"/>
</dbReference>
<dbReference type="SUPFAM" id="SSF48452">
    <property type="entry name" value="TPR-like"/>
    <property type="match status" value="1"/>
</dbReference>
<dbReference type="KEGG" id="fbm:MQE35_03325"/>
<dbReference type="Gene3D" id="3.30.565.10">
    <property type="entry name" value="Histidine kinase-like ATPase, C-terminal domain"/>
    <property type="match status" value="1"/>
</dbReference>
<keyword evidence="2" id="KW-1133">Transmembrane helix</keyword>
<keyword evidence="5" id="KW-1185">Reference proteome</keyword>
<evidence type="ECO:0000313" key="4">
    <source>
        <dbReference type="EMBL" id="UOB18326.1"/>
    </source>
</evidence>
<dbReference type="AlphaFoldDB" id="A0A9E7CTM8"/>
<protein>
    <submittedName>
        <fullName evidence="4">Tetratricopeptide repeat protein</fullName>
    </submittedName>
</protein>
<dbReference type="SMART" id="SM00387">
    <property type="entry name" value="HATPase_c"/>
    <property type="match status" value="1"/>
</dbReference>
<dbReference type="Pfam" id="PF02518">
    <property type="entry name" value="HATPase_c"/>
    <property type="match status" value="1"/>
</dbReference>
<dbReference type="InterPro" id="IPR003594">
    <property type="entry name" value="HATPase_dom"/>
</dbReference>
<dbReference type="InterPro" id="IPR005467">
    <property type="entry name" value="His_kinase_dom"/>
</dbReference>
<dbReference type="InterPro" id="IPR019734">
    <property type="entry name" value="TPR_rpt"/>
</dbReference>
<evidence type="ECO:0000256" key="1">
    <source>
        <dbReference type="PROSITE-ProRule" id="PRU00339"/>
    </source>
</evidence>
<reference evidence="4" key="1">
    <citation type="submission" date="2022-03" db="EMBL/GenBank/DDBJ databases">
        <title>Description of Abyssus ytuae gen. nov., sp. nov., a novel member of the family Flavobacteriaceae isolated from the sediment of Mariana Trench.</title>
        <authorList>
            <person name="Zhang J."/>
            <person name="Xu X."/>
        </authorList>
    </citation>
    <scope>NUCLEOTIDE SEQUENCE</scope>
    <source>
        <strain evidence="4">MT3330</strain>
    </source>
</reference>
<sequence length="561" mass="65354">MINKDFKKILFILLLTTNIVVSQSGFETDLKMLYRRGNEICSSNDKEQVFCKAFDFYLKKEFDSCFIYSGKALSEEKNKEEQDVLNYIQGVSAIKKKLFKRALLNINKIDDVSNLKNLKYLKLGQIYLNLEEYDKAIFNYLKWEKNNITTEIKLKKNAYHNLGVCYLHKGDYINAKKKFSKELELIKPTDTLEIISAKIDLANIYYNQYNDEEAIPLFKEAYQLAKNFSNIELKQLTANNMAVVEKNRKNYEESVNYYIEYEKWKDSIWNRDKIWELAEKDKALTLQLNEEKLTAEKLKQKVTLLIAFISIIGGGLVLSFSIQLKRKNHKITTQKKYLDDLNATKDKLFTILSHDLKTPVYFLSNKLLSLITEEKKKEVKSIEGIQECYIIASNTSLLIENTLHWALNNRDKLLFKISTLNLRIVVDQVLYYFEPVIELKRIELIIQIPEVCNVLADYNTFKILLRNILDNAVKFTPEKSTIFISTYECEEKITLTIENPISRNVVFENVNTLYNSTGLGHQLCEEFAKKNGGTFEVLKSPSNFQILVTLIKNHINDIVSI</sequence>
<dbReference type="InterPro" id="IPR052023">
    <property type="entry name" value="Histidine_kinase_KdpD"/>
</dbReference>
<dbReference type="Gene3D" id="1.25.40.10">
    <property type="entry name" value="Tetratricopeptide repeat domain"/>
    <property type="match status" value="2"/>
</dbReference>
<feature type="transmembrane region" description="Helical" evidence="2">
    <location>
        <begin position="302"/>
        <end position="322"/>
    </location>
</feature>
<accession>A0A9E7CTM8</accession>
<feature type="domain" description="Histidine kinase" evidence="3">
    <location>
        <begin position="351"/>
        <end position="554"/>
    </location>
</feature>
<name>A0A9E7CTM8_9FLAO</name>
<dbReference type="PANTHER" id="PTHR45569:SF1">
    <property type="entry name" value="SENSOR PROTEIN KDPD"/>
    <property type="match status" value="1"/>
</dbReference>
<dbReference type="SUPFAM" id="SSF55874">
    <property type="entry name" value="ATPase domain of HSP90 chaperone/DNA topoisomerase II/histidine kinase"/>
    <property type="match status" value="1"/>
</dbReference>
<gene>
    <name evidence="4" type="ORF">MQE35_03325</name>
</gene>
<keyword evidence="1" id="KW-0802">TPR repeat</keyword>
<evidence type="ECO:0000313" key="5">
    <source>
        <dbReference type="Proteomes" id="UP000831290"/>
    </source>
</evidence>
<dbReference type="EMBL" id="CP094358">
    <property type="protein sequence ID" value="UOB18326.1"/>
    <property type="molecule type" value="Genomic_DNA"/>
</dbReference>
<dbReference type="PANTHER" id="PTHR45569">
    <property type="entry name" value="SENSOR PROTEIN KDPD"/>
    <property type="match status" value="1"/>
</dbReference>
<dbReference type="PROSITE" id="PS50109">
    <property type="entry name" value="HIS_KIN"/>
    <property type="match status" value="1"/>
</dbReference>
<dbReference type="InterPro" id="IPR036890">
    <property type="entry name" value="HATPase_C_sf"/>
</dbReference>
<dbReference type="SMART" id="SM00028">
    <property type="entry name" value="TPR"/>
    <property type="match status" value="3"/>
</dbReference>